<dbReference type="RefSeq" id="WP_053086673.1">
    <property type="nucleotide sequence ID" value="NZ_CP012040.1"/>
</dbReference>
<evidence type="ECO:0000313" key="1">
    <source>
        <dbReference type="EMBL" id="AKP51496.1"/>
    </source>
</evidence>
<dbReference type="Gene3D" id="3.40.50.300">
    <property type="entry name" value="P-loop containing nucleotide triphosphate hydrolases"/>
    <property type="match status" value="1"/>
</dbReference>
<dbReference type="PANTHER" id="PTHR37291">
    <property type="entry name" value="5-METHYLCYTOSINE-SPECIFIC RESTRICTION ENZYME B"/>
    <property type="match status" value="1"/>
</dbReference>
<dbReference type="EMBL" id="CP012040">
    <property type="protein sequence ID" value="AKP51496.1"/>
    <property type="molecule type" value="Genomic_DNA"/>
</dbReference>
<dbReference type="SUPFAM" id="SSF52540">
    <property type="entry name" value="P-loop containing nucleoside triphosphate hydrolases"/>
    <property type="match status" value="1"/>
</dbReference>
<dbReference type="Proteomes" id="UP000036520">
    <property type="component" value="Chromosome"/>
</dbReference>
<dbReference type="InterPro" id="IPR052934">
    <property type="entry name" value="Methyl-DNA_Rec/Restrict_Enz"/>
</dbReference>
<dbReference type="OrthoDB" id="9781481at2"/>
<name>A0A0H4PAP0_9BACT</name>
<sequence length="693" mass="80173">MREKKCFYVKLSCPSSDDGDKFLLLFQNIIKYQEFESDLDNIPNNLEKANDGDIIFVQIGGDFANKRKYFKSYPSFINYENGLQCVGEIIKVNQNEKVVSVKLIGLKKVITKEDLYFFPQFINNLGPSTKGTPNQAGLYELDRKTGFSLIEYLYETKVLDSKFTLFEKLEVRNELFPNALFEFEKFSEKNLNKKLFQNLLSSGNPEENFSENIIIKEFIDWFNRTENFKESYKGIVNKENLKFWNEIYFKNEIFKIRSEDADLSFDRIKKIINNNDNNDWNEFNLSCSKGAPKAVLGEKNYLKFLKEYLKNNSHKFSSKLSEFDIKEFVFTLKEVGFIYESQIITRFIASLLTKPFVILTGLSGSGKTKLAQAFVEWICQDEEQYCIIPVGADWTNREPLLGYPNALEPDKYVKPDSGVLDLIIRANSSPELPHFLILDEMNLSHVERYFADFLSVMESKKEIPLYDDKYKVENGVPSKLKLPENLFIIGTVNIDETTNMFSPKVLDRANTIEFRVDDTEMEYFLKNIKKINMEALKRQGASMGRSFIQLSENKSFTTEDLSSINDTLLLFFKELSKTGAEFGYRSASEILQLINQLSILDDNLRIEEKIDIAIMQKLLPKLHGSRGKLHDTLVTLGLFCLKEKEKVKIENDIFNNHDFNFNSTSVRYPLSLEKIARMYKGAIVNGFTSFAEA</sequence>
<dbReference type="KEGG" id="camu:CA2015_2072"/>
<dbReference type="InterPro" id="IPR027417">
    <property type="entry name" value="P-loop_NTPase"/>
</dbReference>
<dbReference type="PATRIC" id="fig|320787.5.peg.2276"/>
<dbReference type="PANTHER" id="PTHR37291:SF1">
    <property type="entry name" value="TYPE IV METHYL-DIRECTED RESTRICTION ENZYME ECOKMCRB SUBUNIT"/>
    <property type="match status" value="1"/>
</dbReference>
<accession>A0A0H4PAP0</accession>
<keyword evidence="2" id="KW-1185">Reference proteome</keyword>
<protein>
    <submittedName>
        <fullName evidence="1">ATPase AAA</fullName>
    </submittedName>
</protein>
<reference evidence="1 2" key="1">
    <citation type="submission" date="2015-07" db="EMBL/GenBank/DDBJ databases">
        <authorList>
            <person name="Kim K.M."/>
        </authorList>
    </citation>
    <scope>NUCLEOTIDE SEQUENCE [LARGE SCALE GENOMIC DNA]</scope>
    <source>
        <strain evidence="1 2">KCTC 12363</strain>
    </source>
</reference>
<organism evidence="1 2">
    <name type="scientific">Cyclobacterium amurskyense</name>
    <dbReference type="NCBI Taxonomy" id="320787"/>
    <lineage>
        <taxon>Bacteria</taxon>
        <taxon>Pseudomonadati</taxon>
        <taxon>Bacteroidota</taxon>
        <taxon>Cytophagia</taxon>
        <taxon>Cytophagales</taxon>
        <taxon>Cyclobacteriaceae</taxon>
        <taxon>Cyclobacterium</taxon>
    </lineage>
</organism>
<gene>
    <name evidence="1" type="ORF">CA2015_2072</name>
</gene>
<dbReference type="STRING" id="320787.CA2015_2072"/>
<dbReference type="AlphaFoldDB" id="A0A0H4PAP0"/>
<proteinExistence type="predicted"/>
<evidence type="ECO:0000313" key="2">
    <source>
        <dbReference type="Proteomes" id="UP000036520"/>
    </source>
</evidence>